<reference evidence="2" key="1">
    <citation type="submission" date="2016-10" db="EMBL/GenBank/DDBJ databases">
        <authorList>
            <person name="Varghese N."/>
            <person name="Submissions S."/>
        </authorList>
    </citation>
    <scope>NUCLEOTIDE SEQUENCE [LARGE SCALE GENOMIC DNA]</scope>
    <source>
        <strain evidence="2">Nm44</strain>
    </source>
</reference>
<evidence type="ECO:0000313" key="2">
    <source>
        <dbReference type="Proteomes" id="UP000183287"/>
    </source>
</evidence>
<name>A0A1I4TW81_9PROT</name>
<dbReference type="Proteomes" id="UP000183287">
    <property type="component" value="Unassembled WGS sequence"/>
</dbReference>
<protein>
    <submittedName>
        <fullName evidence="1">Uncharacterized protein</fullName>
    </submittedName>
</protein>
<gene>
    <name evidence="1" type="ORF">SAMN05421863_105517</name>
</gene>
<dbReference type="RefSeq" id="WP_143083479.1">
    <property type="nucleotide sequence ID" value="NZ_FOUB01000055.1"/>
</dbReference>
<keyword evidence="2" id="KW-1185">Reference proteome</keyword>
<accession>A0A1I4TW81</accession>
<proteinExistence type="predicted"/>
<sequence length="91" mass="10289">MSICSKHSCRCEVQLPHLSIVRGMNGIQVGPQSTHIWPGKTFGWECGREPPPHLIFSGFIKQFCVFSAGFIVCNTHYWVGVVFKKAWNKLP</sequence>
<dbReference type="AlphaFoldDB" id="A0A1I4TW81"/>
<dbReference type="EMBL" id="FOUB01000055">
    <property type="protein sequence ID" value="SFM80865.1"/>
    <property type="molecule type" value="Genomic_DNA"/>
</dbReference>
<organism evidence="1 2">
    <name type="scientific">Nitrosomonas communis</name>
    <dbReference type="NCBI Taxonomy" id="44574"/>
    <lineage>
        <taxon>Bacteria</taxon>
        <taxon>Pseudomonadati</taxon>
        <taxon>Pseudomonadota</taxon>
        <taxon>Betaproteobacteria</taxon>
        <taxon>Nitrosomonadales</taxon>
        <taxon>Nitrosomonadaceae</taxon>
        <taxon>Nitrosomonas</taxon>
    </lineage>
</organism>
<evidence type="ECO:0000313" key="1">
    <source>
        <dbReference type="EMBL" id="SFM80865.1"/>
    </source>
</evidence>